<protein>
    <submittedName>
        <fullName evidence="3">Uncharacterized protein</fullName>
    </submittedName>
</protein>
<feature type="region of interest" description="Disordered" evidence="1">
    <location>
        <begin position="375"/>
        <end position="412"/>
    </location>
</feature>
<dbReference type="Proteomes" id="UP000324705">
    <property type="component" value="Chromosome 4A"/>
</dbReference>
<accession>A0A9R0VX70</accession>
<organism evidence="3 4">
    <name type="scientific">Triticum turgidum subsp. durum</name>
    <name type="common">Durum wheat</name>
    <name type="synonym">Triticum durum</name>
    <dbReference type="NCBI Taxonomy" id="4567"/>
    <lineage>
        <taxon>Eukaryota</taxon>
        <taxon>Viridiplantae</taxon>
        <taxon>Streptophyta</taxon>
        <taxon>Embryophyta</taxon>
        <taxon>Tracheophyta</taxon>
        <taxon>Spermatophyta</taxon>
        <taxon>Magnoliopsida</taxon>
        <taxon>Liliopsida</taxon>
        <taxon>Poales</taxon>
        <taxon>Poaceae</taxon>
        <taxon>BOP clade</taxon>
        <taxon>Pooideae</taxon>
        <taxon>Triticodae</taxon>
        <taxon>Triticeae</taxon>
        <taxon>Triticinae</taxon>
        <taxon>Triticum</taxon>
    </lineage>
</organism>
<keyword evidence="2" id="KW-1133">Transmembrane helix</keyword>
<evidence type="ECO:0000313" key="4">
    <source>
        <dbReference type="Proteomes" id="UP000324705"/>
    </source>
</evidence>
<keyword evidence="2" id="KW-0812">Transmembrane</keyword>
<name>A0A9R0VX70_TRITD</name>
<gene>
    <name evidence="3" type="ORF">TRITD_4Av1G068010</name>
</gene>
<keyword evidence="2" id="KW-0472">Membrane</keyword>
<dbReference type="EMBL" id="LT934117">
    <property type="protein sequence ID" value="VAH90577.1"/>
    <property type="molecule type" value="Genomic_DNA"/>
</dbReference>
<reference evidence="3 4" key="1">
    <citation type="submission" date="2017-09" db="EMBL/GenBank/DDBJ databases">
        <authorList>
            <consortium name="International Durum Wheat Genome Sequencing Consortium (IDWGSC)"/>
            <person name="Milanesi L."/>
        </authorList>
    </citation>
    <scope>NUCLEOTIDE SEQUENCE [LARGE SCALE GENOMIC DNA]</scope>
    <source>
        <strain evidence="4">cv. Svevo</strain>
    </source>
</reference>
<keyword evidence="4" id="KW-1185">Reference proteome</keyword>
<evidence type="ECO:0000256" key="2">
    <source>
        <dbReference type="SAM" id="Phobius"/>
    </source>
</evidence>
<evidence type="ECO:0000313" key="3">
    <source>
        <dbReference type="EMBL" id="VAH90577.1"/>
    </source>
</evidence>
<proteinExistence type="predicted"/>
<feature type="compositionally biased region" description="Basic and acidic residues" evidence="1">
    <location>
        <begin position="384"/>
        <end position="396"/>
    </location>
</feature>
<sequence>MKLFSSPQLQQVILDGNAFNGTLDLGRSISSELSMVSFKDNDFSSVTVTSSYNGTLALAGNPVCDHLPNTAYCNVTQHAPSPAYTTSLVKCFSGACPPEQSMSPQSCGCAYPYQGVMYFRAPFFADVGNGTAFQELESKLWTKLELSPGSVALQDPFFNSDSYMQVQVKLFPSGGPYFNRTEVMRIGFDLSNQTFKPPKEFGPYYFIASPYPFPDRNGPASKSKGAIIGIAVGCGVLLIALVGAAVYAFMQRRRAQKATEELGGPFGVVGSERGAGRRAAAERGEVVLVRGAEAEHQQLRGGQRAGVRRVRQGVQGHAAQRAVHRHQEGAARFHAGRARVQDRDRAALPGAPQEPRRPRRLLLRAGRADARLRVHVRRHAARQPHREERPASRLEEAAPGGAGRGPRPRLPA</sequence>
<dbReference type="AlphaFoldDB" id="A0A9R0VX70"/>
<feature type="transmembrane region" description="Helical" evidence="2">
    <location>
        <begin position="226"/>
        <end position="249"/>
    </location>
</feature>
<dbReference type="Gramene" id="TRITD4Av1G068010.7">
    <property type="protein sequence ID" value="TRITD4Av1G068010.7"/>
    <property type="gene ID" value="TRITD4Av1G068010"/>
</dbReference>
<feature type="region of interest" description="Disordered" evidence="1">
    <location>
        <begin position="313"/>
        <end position="358"/>
    </location>
</feature>
<evidence type="ECO:0000256" key="1">
    <source>
        <dbReference type="SAM" id="MobiDB-lite"/>
    </source>
</evidence>